<keyword evidence="1" id="KW-1133">Transmembrane helix</keyword>
<keyword evidence="1" id="KW-0472">Membrane</keyword>
<evidence type="ECO:0000313" key="3">
    <source>
        <dbReference type="EMBL" id="GIF96568.1"/>
    </source>
</evidence>
<evidence type="ECO:0000259" key="2">
    <source>
        <dbReference type="Pfam" id="PF02371"/>
    </source>
</evidence>
<dbReference type="AlphaFoldDB" id="A0A8J3NY21"/>
<evidence type="ECO:0000313" key="4">
    <source>
        <dbReference type="Proteomes" id="UP000659904"/>
    </source>
</evidence>
<feature type="transmembrane region" description="Helical" evidence="1">
    <location>
        <begin position="20"/>
        <end position="40"/>
    </location>
</feature>
<feature type="domain" description="Transposase IS116/IS110/IS902 C-terminal" evidence="2">
    <location>
        <begin position="23"/>
        <end position="94"/>
    </location>
</feature>
<keyword evidence="4" id="KW-1185">Reference proteome</keyword>
<dbReference type="EMBL" id="BONH01000005">
    <property type="protein sequence ID" value="GIF96568.1"/>
    <property type="molecule type" value="Genomic_DNA"/>
</dbReference>
<sequence>MHQRRPPGQSPQRLFRRHPYYLIITSFPCLAGVTGGRVLAEIADDRSRFVSSRALKAFAGSVPVTRASGRNGRFAGDQEQAARRGRHMWAAIAVFTHAPANVHYRRRRAGGDSHNAAARKLLGQVYHCLETHQAYRPDLAFAHQHASAGDRPNQELT</sequence>
<dbReference type="GO" id="GO:0003677">
    <property type="term" value="F:DNA binding"/>
    <property type="evidence" value="ECO:0007669"/>
    <property type="project" value="InterPro"/>
</dbReference>
<organism evidence="3 4">
    <name type="scientific">Catellatospora citrea</name>
    <dbReference type="NCBI Taxonomy" id="53366"/>
    <lineage>
        <taxon>Bacteria</taxon>
        <taxon>Bacillati</taxon>
        <taxon>Actinomycetota</taxon>
        <taxon>Actinomycetes</taxon>
        <taxon>Micromonosporales</taxon>
        <taxon>Micromonosporaceae</taxon>
        <taxon>Catellatospora</taxon>
    </lineage>
</organism>
<dbReference type="InterPro" id="IPR003346">
    <property type="entry name" value="Transposase_20"/>
</dbReference>
<reference evidence="3 4" key="1">
    <citation type="submission" date="2021-01" db="EMBL/GenBank/DDBJ databases">
        <title>Whole genome shotgun sequence of Catellatospora citrea NBRC 14495.</title>
        <authorList>
            <person name="Komaki H."/>
            <person name="Tamura T."/>
        </authorList>
    </citation>
    <scope>NUCLEOTIDE SEQUENCE [LARGE SCALE GENOMIC DNA]</scope>
    <source>
        <strain evidence="3 4">NBRC 14495</strain>
    </source>
</reference>
<name>A0A8J3NY21_9ACTN</name>
<evidence type="ECO:0000256" key="1">
    <source>
        <dbReference type="SAM" id="Phobius"/>
    </source>
</evidence>
<dbReference type="PANTHER" id="PTHR33055:SF3">
    <property type="entry name" value="PUTATIVE TRANSPOSASE FOR IS117-RELATED"/>
    <property type="match status" value="1"/>
</dbReference>
<protein>
    <recommendedName>
        <fullName evidence="2">Transposase IS116/IS110/IS902 C-terminal domain-containing protein</fullName>
    </recommendedName>
</protein>
<dbReference type="RefSeq" id="WP_170213275.1">
    <property type="nucleotide sequence ID" value="NZ_BONH01000005.1"/>
</dbReference>
<dbReference type="Proteomes" id="UP000659904">
    <property type="component" value="Unassembled WGS sequence"/>
</dbReference>
<dbReference type="PANTHER" id="PTHR33055">
    <property type="entry name" value="TRANSPOSASE FOR INSERTION SEQUENCE ELEMENT IS1111A"/>
    <property type="match status" value="1"/>
</dbReference>
<gene>
    <name evidence="3" type="ORF">Cci01nite_16620</name>
</gene>
<dbReference type="GO" id="GO:0006313">
    <property type="term" value="P:DNA transposition"/>
    <property type="evidence" value="ECO:0007669"/>
    <property type="project" value="InterPro"/>
</dbReference>
<dbReference type="InterPro" id="IPR047650">
    <property type="entry name" value="Transpos_IS110"/>
</dbReference>
<dbReference type="Pfam" id="PF02371">
    <property type="entry name" value="Transposase_20"/>
    <property type="match status" value="1"/>
</dbReference>
<proteinExistence type="predicted"/>
<comment type="caution">
    <text evidence="3">The sequence shown here is derived from an EMBL/GenBank/DDBJ whole genome shotgun (WGS) entry which is preliminary data.</text>
</comment>
<dbReference type="GO" id="GO:0004803">
    <property type="term" value="F:transposase activity"/>
    <property type="evidence" value="ECO:0007669"/>
    <property type="project" value="InterPro"/>
</dbReference>
<keyword evidence="1" id="KW-0812">Transmembrane</keyword>
<accession>A0A8J3NY21</accession>